<keyword evidence="14" id="KW-1185">Reference proteome</keyword>
<dbReference type="InterPro" id="IPR013656">
    <property type="entry name" value="PAS_4"/>
</dbReference>
<keyword evidence="5" id="KW-0472">Membrane</keyword>
<dbReference type="SUPFAM" id="SSF55073">
    <property type="entry name" value="Nucleotide cyclase"/>
    <property type="match status" value="1"/>
</dbReference>
<keyword evidence="6 8" id="KW-0456">Lyase</keyword>
<dbReference type="InterPro" id="IPR050401">
    <property type="entry name" value="Cyclic_nucleotide_synthase"/>
</dbReference>
<gene>
    <name evidence="13" type="ORF">NEA10_14190</name>
</gene>
<dbReference type="InterPro" id="IPR018297">
    <property type="entry name" value="A/G_cyclase_CS"/>
</dbReference>
<dbReference type="Pfam" id="PF00072">
    <property type="entry name" value="Response_reg"/>
    <property type="match status" value="1"/>
</dbReference>
<dbReference type="RefSeq" id="WP_252661510.1">
    <property type="nucleotide sequence ID" value="NZ_CP098611.1"/>
</dbReference>
<evidence type="ECO:0000313" key="14">
    <source>
        <dbReference type="Proteomes" id="UP001056708"/>
    </source>
</evidence>
<evidence type="ECO:0000259" key="11">
    <source>
        <dbReference type="PROSITE" id="PS50113"/>
    </source>
</evidence>
<evidence type="ECO:0000256" key="1">
    <source>
        <dbReference type="ARBA" id="ARBA00004370"/>
    </source>
</evidence>
<feature type="domain" description="Guanylate cyclase" evidence="12">
    <location>
        <begin position="330"/>
        <end position="457"/>
    </location>
</feature>
<evidence type="ECO:0000256" key="4">
    <source>
        <dbReference type="ARBA" id="ARBA00022989"/>
    </source>
</evidence>
<dbReference type="PROSITE" id="PS50110">
    <property type="entry name" value="RESPONSE_REGULATORY"/>
    <property type="match status" value="1"/>
</dbReference>
<feature type="domain" description="Response regulatory" evidence="10">
    <location>
        <begin position="15"/>
        <end position="131"/>
    </location>
</feature>
<dbReference type="Pfam" id="PF00211">
    <property type="entry name" value="Guanylate_cyc"/>
    <property type="match status" value="1"/>
</dbReference>
<reference evidence="13" key="1">
    <citation type="submission" date="2022-06" db="EMBL/GenBank/DDBJ databases">
        <title>Genome sequence of Phormidium yuhuli AB48 isolated from an industrial photobioreactor environment.</title>
        <authorList>
            <person name="Qiu Y."/>
            <person name="Noonan A.J.C."/>
            <person name="Dofher K."/>
            <person name="Koch M."/>
            <person name="Kieft B."/>
            <person name="Lin X."/>
            <person name="Ziels R.M."/>
            <person name="Hallam S.J."/>
        </authorList>
    </citation>
    <scope>NUCLEOTIDE SEQUENCE</scope>
    <source>
        <strain evidence="13">AB48</strain>
    </source>
</reference>
<evidence type="ECO:0000256" key="9">
    <source>
        <dbReference type="SAM" id="Coils"/>
    </source>
</evidence>
<evidence type="ECO:0000256" key="6">
    <source>
        <dbReference type="ARBA" id="ARBA00023239"/>
    </source>
</evidence>
<keyword evidence="3" id="KW-0547">Nucleotide-binding</keyword>
<keyword evidence="9" id="KW-0175">Coiled coil</keyword>
<dbReference type="EMBL" id="CP098611">
    <property type="protein sequence ID" value="USR89996.1"/>
    <property type="molecule type" value="Genomic_DNA"/>
</dbReference>
<dbReference type="Pfam" id="PF08448">
    <property type="entry name" value="PAS_4"/>
    <property type="match status" value="1"/>
</dbReference>
<sequence length="505" mass="56576">MTDHPLPSETSPKATLLLVDDRVENLHLLSRLLSRKRYQTHTLTDGGKALKVAQELEPDLILLDVNMPGIDGFEVCRRLKANPETEGIPVIFVSALDNVIDKVKAFAAGGVDYITKPFQLAEVLARIDNQLKLKQLQAQLEAQNARLQAEVRDRLQAEEALRQQEQYLRLVLDNIPQQVFWKDTNLVFRGCNKNWSDAAQLTSPEDIIGKTDYDLFADSTIAEQFRSQDRQIIETNCPDLHRIAKKQKPDAEGRPIWLDINKLPIHDNNGDVVGVLGVLEDITQRKLAEEALQAEKQKSEHLLLNILPKPIVDRLKQLESAIADRFDDTTVLFADIVGFTALSSDVPPVEVVNLLNEIFSMFDRLADRHGLEKIKTIGDAYMVAGGLPIPRSDSPEAVANMALDILDAMAQFQPRSKFPLQIRIGMNTGPVVAGVIGIKKFIYDLWGDTVNVASRMESTGVPGRIQVSENTYLRLQQSFELEERGLTPIKGKGLLKTYWLVGRKN</sequence>
<proteinExistence type="inferred from homology"/>
<dbReference type="InterPro" id="IPR000014">
    <property type="entry name" value="PAS"/>
</dbReference>
<dbReference type="PROSITE" id="PS50113">
    <property type="entry name" value="PAC"/>
    <property type="match status" value="1"/>
</dbReference>
<feature type="domain" description="PAC" evidence="11">
    <location>
        <begin position="242"/>
        <end position="294"/>
    </location>
</feature>
<evidence type="ECO:0000256" key="8">
    <source>
        <dbReference type="RuleBase" id="RU000405"/>
    </source>
</evidence>
<dbReference type="Gene3D" id="3.40.50.2300">
    <property type="match status" value="1"/>
</dbReference>
<evidence type="ECO:0000256" key="3">
    <source>
        <dbReference type="ARBA" id="ARBA00022741"/>
    </source>
</evidence>
<organism evidence="13 14">
    <name type="scientific">Phormidium yuhuli AB48</name>
    <dbReference type="NCBI Taxonomy" id="2940671"/>
    <lineage>
        <taxon>Bacteria</taxon>
        <taxon>Bacillati</taxon>
        <taxon>Cyanobacteriota</taxon>
        <taxon>Cyanophyceae</taxon>
        <taxon>Oscillatoriophycideae</taxon>
        <taxon>Oscillatoriales</taxon>
        <taxon>Oscillatoriaceae</taxon>
        <taxon>Phormidium</taxon>
        <taxon>Phormidium yuhuli</taxon>
    </lineage>
</organism>
<comment type="similarity">
    <text evidence="8">Belongs to the adenylyl cyclase class-4/guanylyl cyclase family.</text>
</comment>
<evidence type="ECO:0000256" key="2">
    <source>
        <dbReference type="ARBA" id="ARBA00022692"/>
    </source>
</evidence>
<dbReference type="PROSITE" id="PS50125">
    <property type="entry name" value="GUANYLATE_CYCLASE_2"/>
    <property type="match status" value="1"/>
</dbReference>
<keyword evidence="4" id="KW-1133">Transmembrane helix</keyword>
<feature type="modified residue" description="4-aspartylphosphate" evidence="7">
    <location>
        <position position="64"/>
    </location>
</feature>
<evidence type="ECO:0000259" key="10">
    <source>
        <dbReference type="PROSITE" id="PS50110"/>
    </source>
</evidence>
<dbReference type="InterPro" id="IPR011006">
    <property type="entry name" value="CheY-like_superfamily"/>
</dbReference>
<dbReference type="PANTHER" id="PTHR11920">
    <property type="entry name" value="GUANYLYL CYCLASE"/>
    <property type="match status" value="1"/>
</dbReference>
<dbReference type="Gene3D" id="3.30.450.20">
    <property type="entry name" value="PAS domain"/>
    <property type="match status" value="1"/>
</dbReference>
<dbReference type="Gene3D" id="3.30.70.1230">
    <property type="entry name" value="Nucleotide cyclase"/>
    <property type="match status" value="1"/>
</dbReference>
<dbReference type="SUPFAM" id="SSF52172">
    <property type="entry name" value="CheY-like"/>
    <property type="match status" value="1"/>
</dbReference>
<keyword evidence="7" id="KW-0597">Phosphoprotein</keyword>
<dbReference type="CDD" id="cd00130">
    <property type="entry name" value="PAS"/>
    <property type="match status" value="1"/>
</dbReference>
<comment type="subcellular location">
    <subcellularLocation>
        <location evidence="1">Membrane</location>
    </subcellularLocation>
</comment>
<dbReference type="NCBIfam" id="TIGR00229">
    <property type="entry name" value="sensory_box"/>
    <property type="match status" value="1"/>
</dbReference>
<dbReference type="Proteomes" id="UP001056708">
    <property type="component" value="Chromosome"/>
</dbReference>
<protein>
    <submittedName>
        <fullName evidence="13">Response regulator</fullName>
    </submittedName>
</protein>
<dbReference type="InterPro" id="IPR000700">
    <property type="entry name" value="PAS-assoc_C"/>
</dbReference>
<evidence type="ECO:0000313" key="13">
    <source>
        <dbReference type="EMBL" id="USR89996.1"/>
    </source>
</evidence>
<dbReference type="InterPro" id="IPR029787">
    <property type="entry name" value="Nucleotide_cyclase"/>
</dbReference>
<dbReference type="CDD" id="cd07302">
    <property type="entry name" value="CHD"/>
    <property type="match status" value="1"/>
</dbReference>
<feature type="coiled-coil region" evidence="9">
    <location>
        <begin position="126"/>
        <end position="157"/>
    </location>
</feature>
<name>A0ABY5ANR2_9CYAN</name>
<dbReference type="SUPFAM" id="SSF55785">
    <property type="entry name" value="PYP-like sensor domain (PAS domain)"/>
    <property type="match status" value="1"/>
</dbReference>
<dbReference type="SMART" id="SM00044">
    <property type="entry name" value="CYCc"/>
    <property type="match status" value="1"/>
</dbReference>
<dbReference type="InterPro" id="IPR001054">
    <property type="entry name" value="A/G_cyclase"/>
</dbReference>
<accession>A0ABY5ANR2</accession>
<dbReference type="InterPro" id="IPR001789">
    <property type="entry name" value="Sig_transdc_resp-reg_receiver"/>
</dbReference>
<dbReference type="InterPro" id="IPR035965">
    <property type="entry name" value="PAS-like_dom_sf"/>
</dbReference>
<dbReference type="PANTHER" id="PTHR11920:SF335">
    <property type="entry name" value="GUANYLATE CYCLASE"/>
    <property type="match status" value="1"/>
</dbReference>
<dbReference type="SMART" id="SM00448">
    <property type="entry name" value="REC"/>
    <property type="match status" value="1"/>
</dbReference>
<evidence type="ECO:0000256" key="7">
    <source>
        <dbReference type="PROSITE-ProRule" id="PRU00169"/>
    </source>
</evidence>
<evidence type="ECO:0000259" key="12">
    <source>
        <dbReference type="PROSITE" id="PS50125"/>
    </source>
</evidence>
<evidence type="ECO:0000256" key="5">
    <source>
        <dbReference type="ARBA" id="ARBA00023136"/>
    </source>
</evidence>
<keyword evidence="2" id="KW-0812">Transmembrane</keyword>
<dbReference type="PROSITE" id="PS00452">
    <property type="entry name" value="GUANYLATE_CYCLASE_1"/>
    <property type="match status" value="1"/>
</dbReference>